<organism evidence="1 2">
    <name type="scientific">Periplaneta americana</name>
    <name type="common">American cockroach</name>
    <name type="synonym">Blatta americana</name>
    <dbReference type="NCBI Taxonomy" id="6978"/>
    <lineage>
        <taxon>Eukaryota</taxon>
        <taxon>Metazoa</taxon>
        <taxon>Ecdysozoa</taxon>
        <taxon>Arthropoda</taxon>
        <taxon>Hexapoda</taxon>
        <taxon>Insecta</taxon>
        <taxon>Pterygota</taxon>
        <taxon>Neoptera</taxon>
        <taxon>Polyneoptera</taxon>
        <taxon>Dictyoptera</taxon>
        <taxon>Blattodea</taxon>
        <taxon>Blattoidea</taxon>
        <taxon>Blattidae</taxon>
        <taxon>Blattinae</taxon>
        <taxon>Periplaneta</taxon>
    </lineage>
</organism>
<keyword evidence="2" id="KW-1185">Reference proteome</keyword>
<sequence length="72" mass="8267">MQFNISFAKDIVIIVFLTDGQLCDGSSVGGNMEKWKTRNRQVRQEPSERLRISIVFEQKCSEVHSAQPVDIR</sequence>
<dbReference type="EMBL" id="JAJSOF020000023">
    <property type="protein sequence ID" value="KAJ4436199.1"/>
    <property type="molecule type" value="Genomic_DNA"/>
</dbReference>
<evidence type="ECO:0000313" key="2">
    <source>
        <dbReference type="Proteomes" id="UP001148838"/>
    </source>
</evidence>
<name>A0ABQ8SPU7_PERAM</name>
<gene>
    <name evidence="1" type="ORF">ANN_18829</name>
</gene>
<dbReference type="Proteomes" id="UP001148838">
    <property type="component" value="Unassembled WGS sequence"/>
</dbReference>
<protein>
    <submittedName>
        <fullName evidence="1">Uncharacterized protein</fullName>
    </submittedName>
</protein>
<evidence type="ECO:0000313" key="1">
    <source>
        <dbReference type="EMBL" id="KAJ4436199.1"/>
    </source>
</evidence>
<reference evidence="1 2" key="1">
    <citation type="journal article" date="2022" name="Allergy">
        <title>Genome assembly and annotation of Periplaneta americana reveal a comprehensive cockroach allergen profile.</title>
        <authorList>
            <person name="Wang L."/>
            <person name="Xiong Q."/>
            <person name="Saelim N."/>
            <person name="Wang L."/>
            <person name="Nong W."/>
            <person name="Wan A.T."/>
            <person name="Shi M."/>
            <person name="Liu X."/>
            <person name="Cao Q."/>
            <person name="Hui J.H.L."/>
            <person name="Sookrung N."/>
            <person name="Leung T.F."/>
            <person name="Tungtrongchitr A."/>
            <person name="Tsui S.K.W."/>
        </authorList>
    </citation>
    <scope>NUCLEOTIDE SEQUENCE [LARGE SCALE GENOMIC DNA]</scope>
    <source>
        <strain evidence="1">PWHHKU_190912</strain>
    </source>
</reference>
<accession>A0ABQ8SPU7</accession>
<comment type="caution">
    <text evidence="1">The sequence shown here is derived from an EMBL/GenBank/DDBJ whole genome shotgun (WGS) entry which is preliminary data.</text>
</comment>
<proteinExistence type="predicted"/>